<protein>
    <submittedName>
        <fullName evidence="1">Uncharacterized protein</fullName>
    </submittedName>
</protein>
<name>A0A7X3K2Z9_9HYPH</name>
<dbReference type="AlphaFoldDB" id="A0A7X3K2Z9"/>
<evidence type="ECO:0000313" key="2">
    <source>
        <dbReference type="Proteomes" id="UP000438106"/>
    </source>
</evidence>
<evidence type="ECO:0000313" key="1">
    <source>
        <dbReference type="EMBL" id="MVS98977.1"/>
    </source>
</evidence>
<comment type="caution">
    <text evidence="1">The sequence shown here is derived from an EMBL/GenBank/DDBJ whole genome shotgun (WGS) entry which is preliminary data.</text>
</comment>
<keyword evidence="2" id="KW-1185">Reference proteome</keyword>
<reference evidence="1 2" key="1">
    <citation type="submission" date="2019-12" db="EMBL/GenBank/DDBJ databases">
        <title>Devosia maris sp. nov., isolated from the deep seawater.</title>
        <authorList>
            <person name="Liu Y."/>
        </authorList>
    </citation>
    <scope>NUCLEOTIDE SEQUENCE [LARGE SCALE GENOMIC DNA]</scope>
    <source>
        <strain evidence="1 2">L53-10-65</strain>
    </source>
</reference>
<dbReference type="Proteomes" id="UP000438106">
    <property type="component" value="Unassembled WGS sequence"/>
</dbReference>
<accession>A0A7X3K2Z9</accession>
<proteinExistence type="predicted"/>
<organism evidence="1 2">
    <name type="scientific">Devosia marina</name>
    <dbReference type="NCBI Taxonomy" id="2683198"/>
    <lineage>
        <taxon>Bacteria</taxon>
        <taxon>Pseudomonadati</taxon>
        <taxon>Pseudomonadota</taxon>
        <taxon>Alphaproteobacteria</taxon>
        <taxon>Hyphomicrobiales</taxon>
        <taxon>Devosiaceae</taxon>
        <taxon>Devosia</taxon>
    </lineage>
</organism>
<gene>
    <name evidence="1" type="ORF">GO014_08090</name>
</gene>
<sequence length="107" mass="12054">MGSTKLLQFRLDFDAYYDARWQSLNDAIAEIAPNRWDESTASFLFQHPNTVFELLDAVKFQSSIYVDGRDMVMIMDLESHEVVQIGVKNPALLMGVIAAGRTGRQVA</sequence>
<dbReference type="EMBL" id="WQRF01000002">
    <property type="protein sequence ID" value="MVS98977.1"/>
    <property type="molecule type" value="Genomic_DNA"/>
</dbReference>